<protein>
    <submittedName>
        <fullName evidence="3">Uncharacterized protein</fullName>
    </submittedName>
</protein>
<feature type="region of interest" description="Disordered" evidence="1">
    <location>
        <begin position="1"/>
        <end position="26"/>
    </location>
</feature>
<name>A0A0F0KQJ0_9MICO</name>
<evidence type="ECO:0000313" key="4">
    <source>
        <dbReference type="Proteomes" id="UP000033572"/>
    </source>
</evidence>
<proteinExistence type="predicted"/>
<gene>
    <name evidence="3" type="ORF">RN50_01388</name>
</gene>
<dbReference type="EMBL" id="JYIU01000038">
    <property type="protein sequence ID" value="KJL22709.1"/>
    <property type="molecule type" value="Genomic_DNA"/>
</dbReference>
<dbReference type="PATRIC" id="fig|104336.4.peg.1424"/>
<dbReference type="AlphaFoldDB" id="A0A0F0KQJ0"/>
<comment type="caution">
    <text evidence="3">The sequence shown here is derived from an EMBL/GenBank/DDBJ whole genome shotgun (WGS) entry which is preliminary data.</text>
</comment>
<sequence length="397" mass="41567">MTRLTAPEPGGHLLPARLAGPRPTVPRRRPRRGVVLALLGALLVVGGLGGLQLTASLGYDDSRDRFTEALSAADARAAEIRRTTDELISTTDAASQLVEIDSGMLTDPQTKERLAASVASASETTSNTGDLLDEDLPDAEAKPVVFWELFAAATALKSDAEVVATLDAELAQEPPALDAAASDLTESGLAFLGSAADTAAPFETAHISAKNDDVIALRNAAASVSELTTLDERSVSSFTALQNAAGQVVASESAELAEKAGPLQGVRLEVEAFARSLAPGVLLEFDWSPVVNGAGYNGSMGGLTTWWWDEPDRALIELSDSVAAQWPAERSRALVAHEVGHAISVKCEGMYDASTQDSIEKWATAWAIGMGFSDDANGVSAYGYPPQSYIDAALACR</sequence>
<organism evidence="3 4">
    <name type="scientific">Microbacterium foliorum</name>
    <dbReference type="NCBI Taxonomy" id="104336"/>
    <lineage>
        <taxon>Bacteria</taxon>
        <taxon>Bacillati</taxon>
        <taxon>Actinomycetota</taxon>
        <taxon>Actinomycetes</taxon>
        <taxon>Micrococcales</taxon>
        <taxon>Microbacteriaceae</taxon>
        <taxon>Microbacterium</taxon>
    </lineage>
</organism>
<dbReference type="RefSeq" id="WP_052677682.1">
    <property type="nucleotide sequence ID" value="NZ_CP031425.1"/>
</dbReference>
<dbReference type="Proteomes" id="UP000033572">
    <property type="component" value="Unassembled WGS sequence"/>
</dbReference>
<evidence type="ECO:0000256" key="1">
    <source>
        <dbReference type="SAM" id="MobiDB-lite"/>
    </source>
</evidence>
<evidence type="ECO:0000313" key="3">
    <source>
        <dbReference type="EMBL" id="KJL22709.1"/>
    </source>
</evidence>
<dbReference type="KEGG" id="mfol:DXT68_10215"/>
<feature type="region of interest" description="Disordered" evidence="1">
    <location>
        <begin position="111"/>
        <end position="135"/>
    </location>
</feature>
<evidence type="ECO:0000256" key="2">
    <source>
        <dbReference type="SAM" id="Phobius"/>
    </source>
</evidence>
<keyword evidence="2" id="KW-0812">Transmembrane</keyword>
<keyword evidence="2" id="KW-1133">Transmembrane helix</keyword>
<accession>A0A0F0KQJ0</accession>
<dbReference type="GeneID" id="94444768"/>
<keyword evidence="2" id="KW-0472">Membrane</keyword>
<keyword evidence="4" id="KW-1185">Reference proteome</keyword>
<reference evidence="3 4" key="1">
    <citation type="submission" date="2015-02" db="EMBL/GenBank/DDBJ databases">
        <title>Draft genome sequences of ten Microbacterium spp. with emphasis on heavy metal contaminated environments.</title>
        <authorList>
            <person name="Corretto E."/>
        </authorList>
    </citation>
    <scope>NUCLEOTIDE SEQUENCE [LARGE SCALE GENOMIC DNA]</scope>
    <source>
        <strain evidence="3 4">DSM 12966</strain>
    </source>
</reference>
<feature type="compositionally biased region" description="Low complexity" evidence="1">
    <location>
        <begin position="115"/>
        <end position="130"/>
    </location>
</feature>
<feature type="transmembrane region" description="Helical" evidence="2">
    <location>
        <begin position="34"/>
        <end position="55"/>
    </location>
</feature>